<keyword evidence="3" id="KW-0029">Amino-acid transport</keyword>
<dbReference type="PANTHER" id="PTHR30483:SF6">
    <property type="entry name" value="PERIPLASMIC BINDING PROTEIN OF ABC TRANSPORTER FOR NATURAL AMINO ACIDS"/>
    <property type="match status" value="1"/>
</dbReference>
<name>A0A844AFX4_RHIFR</name>
<dbReference type="Pfam" id="PF13458">
    <property type="entry name" value="Peripla_BP_6"/>
    <property type="match status" value="1"/>
</dbReference>
<evidence type="ECO:0000313" key="6">
    <source>
        <dbReference type="EMBL" id="MQX10566.1"/>
    </source>
</evidence>
<accession>A0A844AFX4</accession>
<feature type="chain" id="PRO_5032721866" evidence="4">
    <location>
        <begin position="22"/>
        <end position="401"/>
    </location>
</feature>
<dbReference type="EMBL" id="WISZ01000153">
    <property type="protein sequence ID" value="MQX10566.1"/>
    <property type="molecule type" value="Genomic_DNA"/>
</dbReference>
<dbReference type="InterPro" id="IPR051010">
    <property type="entry name" value="BCAA_transport"/>
</dbReference>
<dbReference type="RefSeq" id="WP_037397986.1">
    <property type="nucleotide sequence ID" value="NZ_BJNI01000103.1"/>
</dbReference>
<dbReference type="AlphaFoldDB" id="A0A844AFX4"/>
<evidence type="ECO:0000256" key="2">
    <source>
        <dbReference type="ARBA" id="ARBA00022729"/>
    </source>
</evidence>
<dbReference type="Gene3D" id="3.40.50.2300">
    <property type="match status" value="2"/>
</dbReference>
<feature type="signal peptide" evidence="4">
    <location>
        <begin position="1"/>
        <end position="21"/>
    </location>
</feature>
<organism evidence="6 7">
    <name type="scientific">Rhizobium fredii</name>
    <name type="common">Sinorhizobium fredii</name>
    <dbReference type="NCBI Taxonomy" id="380"/>
    <lineage>
        <taxon>Bacteria</taxon>
        <taxon>Pseudomonadati</taxon>
        <taxon>Pseudomonadota</taxon>
        <taxon>Alphaproteobacteria</taxon>
        <taxon>Hyphomicrobiales</taxon>
        <taxon>Rhizobiaceae</taxon>
        <taxon>Sinorhizobium/Ensifer group</taxon>
        <taxon>Sinorhizobium</taxon>
    </lineage>
</organism>
<sequence length="401" mass="42903">MNKKLIAALAILLASSTAALADASDGKVKIGILNDQSGVYADFGGKFSYEAALMAVEDYGGKVLGVPVEVVTADHQNKPDIASNIARQWYDTEQVDSIMELTTSSVALAVQAISKEKKRIDIVTGAATTELTGKQCSPYGFHWAYDTHSLAVGTGGALVKQGGDSWFFLTADYAFGYSLEENTANYVKENGGKVVGAVRHPLATTDFSSFLLQAQSSGAKVIGLANAGLDTSNAIKQAAEFGIVQGGQRLAALLFTLAEVHGLGLEAAQGLTLTEGFYWNRNEESAKFGKRFMERTGKMPNMVHAGTYSAVMQYLKAIEKAGTDDADAVSKELHAMPVNDVFAENGTVAPNGRMIHDMYLLEVKKPEESKEPWDYFKVLATIPGKEAFIDPAQSGCDLVKS</sequence>
<protein>
    <submittedName>
        <fullName evidence="6">ABC transporter substrate-binding protein</fullName>
    </submittedName>
</protein>
<dbReference type="GO" id="GO:0006865">
    <property type="term" value="P:amino acid transport"/>
    <property type="evidence" value="ECO:0007669"/>
    <property type="project" value="UniProtKB-KW"/>
</dbReference>
<gene>
    <name evidence="6" type="ORF">GHK48_20395</name>
</gene>
<dbReference type="CDD" id="cd06327">
    <property type="entry name" value="PBP1_SBP-like"/>
    <property type="match status" value="1"/>
</dbReference>
<feature type="domain" description="Leucine-binding protein" evidence="5">
    <location>
        <begin position="27"/>
        <end position="364"/>
    </location>
</feature>
<evidence type="ECO:0000256" key="1">
    <source>
        <dbReference type="ARBA" id="ARBA00010062"/>
    </source>
</evidence>
<dbReference type="PANTHER" id="PTHR30483">
    <property type="entry name" value="LEUCINE-SPECIFIC-BINDING PROTEIN"/>
    <property type="match status" value="1"/>
</dbReference>
<keyword evidence="2 4" id="KW-0732">Signal</keyword>
<dbReference type="InterPro" id="IPR028082">
    <property type="entry name" value="Peripla_BP_I"/>
</dbReference>
<evidence type="ECO:0000259" key="5">
    <source>
        <dbReference type="Pfam" id="PF13458"/>
    </source>
</evidence>
<proteinExistence type="inferred from homology"/>
<dbReference type="SUPFAM" id="SSF53822">
    <property type="entry name" value="Periplasmic binding protein-like I"/>
    <property type="match status" value="1"/>
</dbReference>
<evidence type="ECO:0000256" key="3">
    <source>
        <dbReference type="ARBA" id="ARBA00022970"/>
    </source>
</evidence>
<comment type="similarity">
    <text evidence="1">Belongs to the leucine-binding protein family.</text>
</comment>
<evidence type="ECO:0000313" key="7">
    <source>
        <dbReference type="Proteomes" id="UP000466694"/>
    </source>
</evidence>
<dbReference type="InterPro" id="IPR028081">
    <property type="entry name" value="Leu-bd"/>
</dbReference>
<comment type="caution">
    <text evidence="6">The sequence shown here is derived from an EMBL/GenBank/DDBJ whole genome shotgun (WGS) entry which is preliminary data.</text>
</comment>
<evidence type="ECO:0000256" key="4">
    <source>
        <dbReference type="SAM" id="SignalP"/>
    </source>
</evidence>
<reference evidence="6 7" key="1">
    <citation type="journal article" date="2013" name="Genome Biol.">
        <title>Comparative genomics of the core and accessory genomes of 48 Sinorhizobium strains comprising five genospecies.</title>
        <authorList>
            <person name="Sugawara M."/>
            <person name="Epstein B."/>
            <person name="Badgley B.D."/>
            <person name="Unno T."/>
            <person name="Xu L."/>
            <person name="Reese J."/>
            <person name="Gyaneshwar P."/>
            <person name="Denny R."/>
            <person name="Mudge J."/>
            <person name="Bharti A.K."/>
            <person name="Farmer A.D."/>
            <person name="May G.D."/>
            <person name="Woodward J.E."/>
            <person name="Medigue C."/>
            <person name="Vallenet D."/>
            <person name="Lajus A."/>
            <person name="Rouy Z."/>
            <person name="Martinez-Vaz B."/>
            <person name="Tiffin P."/>
            <person name="Young N.D."/>
            <person name="Sadowsky M.J."/>
        </authorList>
    </citation>
    <scope>NUCLEOTIDE SEQUENCE [LARGE SCALE GENOMIC DNA]</scope>
    <source>
        <strain evidence="6 7">USDA205</strain>
    </source>
</reference>
<keyword evidence="3" id="KW-0813">Transport</keyword>
<dbReference type="Proteomes" id="UP000466694">
    <property type="component" value="Unassembled WGS sequence"/>
</dbReference>
<dbReference type="GeneID" id="48974693"/>